<evidence type="ECO:0008006" key="3">
    <source>
        <dbReference type="Google" id="ProtNLM"/>
    </source>
</evidence>
<proteinExistence type="predicted"/>
<reference evidence="1 2" key="1">
    <citation type="submission" date="2016-11" db="EMBL/GenBank/DDBJ databases">
        <authorList>
            <person name="Jaros S."/>
            <person name="Januszkiewicz K."/>
            <person name="Wedrychowicz H."/>
        </authorList>
    </citation>
    <scope>NUCLEOTIDE SEQUENCE [LARGE SCALE GENOMIC DNA]</scope>
    <source>
        <strain evidence="1 2">DSM 24787</strain>
    </source>
</reference>
<organism evidence="1 2">
    <name type="scientific">Chitinophaga niabensis</name>
    <dbReference type="NCBI Taxonomy" id="536979"/>
    <lineage>
        <taxon>Bacteria</taxon>
        <taxon>Pseudomonadati</taxon>
        <taxon>Bacteroidota</taxon>
        <taxon>Chitinophagia</taxon>
        <taxon>Chitinophagales</taxon>
        <taxon>Chitinophagaceae</taxon>
        <taxon>Chitinophaga</taxon>
    </lineage>
</organism>
<sequence length="261" mass="30173">MLIDINSFVGHWPFKRLHSNNCEGLLGRMNEYGVDLSLVTNIHGIFYKNTQSANEELMEEIRSKKAYKDRFMPFGIINPIYAGWKDDFKTCVEKFGMKAIRVFPGYHDYEIDDPNLIELTKMARDKDVAIVLTMRMVDVRQRSWMDLPKEWALKDYLPLLKAVPDARYMLMNLATGIALSPEEEALVKSSNVLFDTSGRHIVNFASVFKRFGKERFAFGTHFPILDYYTGLLRIESLRKEEATEADKALFCSGNVSRFLKL</sequence>
<gene>
    <name evidence="1" type="ORF">SAMN04488055_3098</name>
</gene>
<protein>
    <recommendedName>
        <fullName evidence="3">Amidohydrolase-related domain-containing protein</fullName>
    </recommendedName>
</protein>
<evidence type="ECO:0000313" key="1">
    <source>
        <dbReference type="EMBL" id="SIO13221.1"/>
    </source>
</evidence>
<dbReference type="OrthoDB" id="641578at2"/>
<dbReference type="EMBL" id="FSRA01000001">
    <property type="protein sequence ID" value="SIO13221.1"/>
    <property type="molecule type" value="Genomic_DNA"/>
</dbReference>
<evidence type="ECO:0000313" key="2">
    <source>
        <dbReference type="Proteomes" id="UP000185003"/>
    </source>
</evidence>
<accession>A0A1N6H082</accession>
<name>A0A1N6H082_9BACT</name>
<dbReference type="InterPro" id="IPR032466">
    <property type="entry name" value="Metal_Hydrolase"/>
</dbReference>
<dbReference type="STRING" id="536979.SAMN04488055_3098"/>
<dbReference type="AlphaFoldDB" id="A0A1N6H082"/>
<dbReference type="Gene3D" id="3.20.20.140">
    <property type="entry name" value="Metal-dependent hydrolases"/>
    <property type="match status" value="1"/>
</dbReference>
<keyword evidence="2" id="KW-1185">Reference proteome</keyword>
<dbReference type="SUPFAM" id="SSF51556">
    <property type="entry name" value="Metallo-dependent hydrolases"/>
    <property type="match status" value="1"/>
</dbReference>
<dbReference type="RefSeq" id="WP_074240088.1">
    <property type="nucleotide sequence ID" value="NZ_FSRA01000001.1"/>
</dbReference>
<dbReference type="Proteomes" id="UP000185003">
    <property type="component" value="Unassembled WGS sequence"/>
</dbReference>